<name>A0A164QS63_9AGAM</name>
<feature type="region of interest" description="Disordered" evidence="1">
    <location>
        <begin position="191"/>
        <end position="265"/>
    </location>
</feature>
<dbReference type="PANTHER" id="PTHR18806:SF4">
    <property type="entry name" value="RNA-BINDING PROTEIN 25"/>
    <property type="match status" value="1"/>
</dbReference>
<gene>
    <name evidence="2" type="ORF">SISNIDRAFT_488779</name>
</gene>
<feature type="compositionally biased region" description="Basic and acidic residues" evidence="1">
    <location>
        <begin position="250"/>
        <end position="265"/>
    </location>
</feature>
<feature type="compositionally biased region" description="Basic and acidic residues" evidence="1">
    <location>
        <begin position="10"/>
        <end position="23"/>
    </location>
</feature>
<dbReference type="GO" id="GO:0003729">
    <property type="term" value="F:mRNA binding"/>
    <property type="evidence" value="ECO:0007669"/>
    <property type="project" value="TreeGrafter"/>
</dbReference>
<feature type="compositionally biased region" description="Basic and acidic residues" evidence="1">
    <location>
        <begin position="216"/>
        <end position="227"/>
    </location>
</feature>
<protein>
    <submittedName>
        <fullName evidence="2">Uncharacterized protein</fullName>
    </submittedName>
</protein>
<accession>A0A164QS63</accession>
<dbReference type="STRING" id="1314777.A0A164QS63"/>
<dbReference type="Proteomes" id="UP000076722">
    <property type="component" value="Unassembled WGS sequence"/>
</dbReference>
<proteinExistence type="predicted"/>
<evidence type="ECO:0000256" key="1">
    <source>
        <dbReference type="SAM" id="MobiDB-lite"/>
    </source>
</evidence>
<organism evidence="2 3">
    <name type="scientific">Sistotremastrum niveocremeum HHB9708</name>
    <dbReference type="NCBI Taxonomy" id="1314777"/>
    <lineage>
        <taxon>Eukaryota</taxon>
        <taxon>Fungi</taxon>
        <taxon>Dikarya</taxon>
        <taxon>Basidiomycota</taxon>
        <taxon>Agaricomycotina</taxon>
        <taxon>Agaricomycetes</taxon>
        <taxon>Sistotremastrales</taxon>
        <taxon>Sistotremastraceae</taxon>
        <taxon>Sertulicium</taxon>
        <taxon>Sertulicium niveocremeum</taxon>
    </lineage>
</organism>
<keyword evidence="3" id="KW-1185">Reference proteome</keyword>
<dbReference type="Gene3D" id="1.20.1390.10">
    <property type="entry name" value="PWI domain"/>
    <property type="match status" value="1"/>
</dbReference>
<sequence length="522" mass="59767">MARPSLPRAVKQESPKKSERRSDSIDFETLHALKVTSIADGVTDEDILALLQTCGPVSFKRRTVYHTPLPYGYAYFKGEHKMRAMVRTQNLLNGVELPDLKTGKGHTGLVIQPDALAAAQMRIYEQETQETEDDRTAYVTAVQQIDVIIACLRKRQASLRKAGEGLSSSSSHQRTGQLGPVSQILQQLRVERQKENEKENEKSESSPREGSSGGDRSLRVHNGERSTPKTRTSLTVAEEVDPVPGQVQKSDLELERERRKRRDSWERHAFEQREKLFEEREAVRLKKLEKAVRREKGSRNARNAARESQRAELAHIAESEEYPGTFYADRHRWRTTRPRIQKPENDADQVSGELEGVQEEYLRLRMAQLVLDQEKRTRSLDEAQETLRAHYLRTNHLPSNLFAPSIPKPSEGVSNMEQVEIEPQDAPLRDIEQRLPDDLDLLFQEQVHWDDLKTIIDDKMTTLIEQLLTSYLGKLNESDLIDMITNQLRARNSPLELVQSLEFVRLIPIAMVTIICPFSDQA</sequence>
<dbReference type="EMBL" id="KV419424">
    <property type="protein sequence ID" value="KZS89916.1"/>
    <property type="molecule type" value="Genomic_DNA"/>
</dbReference>
<evidence type="ECO:0000313" key="2">
    <source>
        <dbReference type="EMBL" id="KZS89916.1"/>
    </source>
</evidence>
<feature type="region of interest" description="Disordered" evidence="1">
    <location>
        <begin position="1"/>
        <end position="23"/>
    </location>
</feature>
<dbReference type="GO" id="GO:0005681">
    <property type="term" value="C:spliceosomal complex"/>
    <property type="evidence" value="ECO:0007669"/>
    <property type="project" value="TreeGrafter"/>
</dbReference>
<dbReference type="PANTHER" id="PTHR18806">
    <property type="entry name" value="RBM25 PROTEIN"/>
    <property type="match status" value="1"/>
</dbReference>
<feature type="compositionally biased region" description="Basic and acidic residues" evidence="1">
    <location>
        <begin position="191"/>
        <end position="207"/>
    </location>
</feature>
<reference evidence="2 3" key="1">
    <citation type="journal article" date="2016" name="Mol. Biol. Evol.">
        <title>Comparative Genomics of Early-Diverging Mushroom-Forming Fungi Provides Insights into the Origins of Lignocellulose Decay Capabilities.</title>
        <authorList>
            <person name="Nagy L.G."/>
            <person name="Riley R."/>
            <person name="Tritt A."/>
            <person name="Adam C."/>
            <person name="Daum C."/>
            <person name="Floudas D."/>
            <person name="Sun H."/>
            <person name="Yadav J.S."/>
            <person name="Pangilinan J."/>
            <person name="Larsson K.H."/>
            <person name="Matsuura K."/>
            <person name="Barry K."/>
            <person name="Labutti K."/>
            <person name="Kuo R."/>
            <person name="Ohm R.A."/>
            <person name="Bhattacharya S.S."/>
            <person name="Shirouzu T."/>
            <person name="Yoshinaga Y."/>
            <person name="Martin F.M."/>
            <person name="Grigoriev I.V."/>
            <person name="Hibbett D.S."/>
        </authorList>
    </citation>
    <scope>NUCLEOTIDE SEQUENCE [LARGE SCALE GENOMIC DNA]</scope>
    <source>
        <strain evidence="2 3">HHB9708</strain>
    </source>
</reference>
<dbReference type="AlphaFoldDB" id="A0A164QS63"/>
<evidence type="ECO:0000313" key="3">
    <source>
        <dbReference type="Proteomes" id="UP000076722"/>
    </source>
</evidence>
<dbReference type="InterPro" id="IPR052768">
    <property type="entry name" value="RBM25"/>
</dbReference>